<comment type="caution">
    <text evidence="2">The sequence shown here is derived from an EMBL/GenBank/DDBJ whole genome shotgun (WGS) entry which is preliminary data.</text>
</comment>
<sequence>MSRLASLNPANRTPASPSSRAAASPSRNHAIARDPTSFHCILRDINNEVRATTQAWEDVCIKMFGSAKGVVDEGTEIDNILAIEESLSRPPILPHKLAYDKHALGVKDSMAQLEKLLVVFRTLVEKTELLFFKFVSDKPIESAMTEPFWPARGTWTLERFEHLARISHMMDRLLNPLSYTSCVDNPRDSSVRDKELYDRQAIFTLQKETLELFRDMIYRSSRHEWRDWWLEVIGMEMDGWDKEKAGDEDVYGYMNGNGSPRVGGSGASARKGRNGRNIDRAESVEPG</sequence>
<dbReference type="OrthoDB" id="2590096at2759"/>
<reference evidence="2" key="1">
    <citation type="submission" date="2020-07" db="EMBL/GenBank/DDBJ databases">
        <title>Draft Genome Sequence of a Deep-Sea Yeast, Naganishia (Cryptococcus) liquefaciens strain N6.</title>
        <authorList>
            <person name="Han Y.W."/>
            <person name="Kajitani R."/>
            <person name="Morimoto H."/>
            <person name="Parhat M."/>
            <person name="Tsubouchi H."/>
            <person name="Bakenova O."/>
            <person name="Ogata M."/>
            <person name="Argunhan B."/>
            <person name="Aoki R."/>
            <person name="Kajiwara S."/>
            <person name="Itoh T."/>
            <person name="Iwasaki H."/>
        </authorList>
    </citation>
    <scope>NUCLEOTIDE SEQUENCE</scope>
    <source>
        <strain evidence="2">N6</strain>
    </source>
</reference>
<evidence type="ECO:0000256" key="1">
    <source>
        <dbReference type="SAM" id="MobiDB-lite"/>
    </source>
</evidence>
<feature type="region of interest" description="Disordered" evidence="1">
    <location>
        <begin position="254"/>
        <end position="287"/>
    </location>
</feature>
<organism evidence="2 3">
    <name type="scientific">Naganishia liquefaciens</name>
    <dbReference type="NCBI Taxonomy" id="104408"/>
    <lineage>
        <taxon>Eukaryota</taxon>
        <taxon>Fungi</taxon>
        <taxon>Dikarya</taxon>
        <taxon>Basidiomycota</taxon>
        <taxon>Agaricomycotina</taxon>
        <taxon>Tremellomycetes</taxon>
        <taxon>Filobasidiales</taxon>
        <taxon>Filobasidiaceae</taxon>
        <taxon>Naganishia</taxon>
    </lineage>
</organism>
<feature type="compositionally biased region" description="Basic and acidic residues" evidence="1">
    <location>
        <begin position="276"/>
        <end position="287"/>
    </location>
</feature>
<name>A0A8H3TSN3_9TREE</name>
<gene>
    <name evidence="2" type="ORF">NliqN6_2800</name>
</gene>
<dbReference type="AlphaFoldDB" id="A0A8H3TSN3"/>
<feature type="region of interest" description="Disordered" evidence="1">
    <location>
        <begin position="1"/>
        <end position="29"/>
    </location>
</feature>
<evidence type="ECO:0000313" key="2">
    <source>
        <dbReference type="EMBL" id="GHJ86398.1"/>
    </source>
</evidence>
<evidence type="ECO:0000313" key="3">
    <source>
        <dbReference type="Proteomes" id="UP000620104"/>
    </source>
</evidence>
<accession>A0A8H3TSN3</accession>
<proteinExistence type="predicted"/>
<keyword evidence="3" id="KW-1185">Reference proteome</keyword>
<dbReference type="Proteomes" id="UP000620104">
    <property type="component" value="Unassembled WGS sequence"/>
</dbReference>
<protein>
    <submittedName>
        <fullName evidence="2">Uncharacterized protein</fullName>
    </submittedName>
</protein>
<dbReference type="EMBL" id="BLZA01000018">
    <property type="protein sequence ID" value="GHJ86398.1"/>
    <property type="molecule type" value="Genomic_DNA"/>
</dbReference>
<feature type="compositionally biased region" description="Low complexity" evidence="1">
    <location>
        <begin position="8"/>
        <end position="28"/>
    </location>
</feature>